<dbReference type="CDD" id="cd06453">
    <property type="entry name" value="SufS_like"/>
    <property type="match status" value="1"/>
</dbReference>
<evidence type="ECO:0000256" key="6">
    <source>
        <dbReference type="ARBA" id="ARBA00050776"/>
    </source>
</evidence>
<comment type="catalytic activity">
    <reaction evidence="6 8">
        <text>(sulfur carrier)-H + L-cysteine = (sulfur carrier)-SH + L-alanine</text>
        <dbReference type="Rhea" id="RHEA:43892"/>
        <dbReference type="Rhea" id="RHEA-COMP:14737"/>
        <dbReference type="Rhea" id="RHEA-COMP:14739"/>
        <dbReference type="ChEBI" id="CHEBI:29917"/>
        <dbReference type="ChEBI" id="CHEBI:35235"/>
        <dbReference type="ChEBI" id="CHEBI:57972"/>
        <dbReference type="ChEBI" id="CHEBI:64428"/>
        <dbReference type="EC" id="2.8.1.7"/>
    </reaction>
</comment>
<comment type="caution">
    <text evidence="10">The sequence shown here is derived from an EMBL/GenBank/DDBJ whole genome shotgun (WGS) entry which is preliminary data.</text>
</comment>
<dbReference type="InterPro" id="IPR010970">
    <property type="entry name" value="Cys_dSase_SufS"/>
</dbReference>
<protein>
    <recommendedName>
        <fullName evidence="8">Cysteine desulfurase</fullName>
        <ecNumber evidence="8">2.8.1.7</ecNumber>
    </recommendedName>
</protein>
<keyword evidence="11" id="KW-1185">Reference proteome</keyword>
<comment type="cofactor">
    <cofactor evidence="1 7">
        <name>pyridoxal 5'-phosphate</name>
        <dbReference type="ChEBI" id="CHEBI:597326"/>
    </cofactor>
</comment>
<comment type="similarity">
    <text evidence="3 8">Belongs to the class-V pyridoxal-phosphate-dependent aminotransferase family. Csd subfamily.</text>
</comment>
<dbReference type="EC" id="2.8.1.7" evidence="8"/>
<evidence type="ECO:0000313" key="10">
    <source>
        <dbReference type="EMBL" id="RFF31217.1"/>
    </source>
</evidence>
<name>A0A3E1KA80_9GAMM</name>
<evidence type="ECO:0000256" key="5">
    <source>
        <dbReference type="ARBA" id="ARBA00022898"/>
    </source>
</evidence>
<keyword evidence="4 8" id="KW-0808">Transferase</keyword>
<dbReference type="GO" id="GO:0031071">
    <property type="term" value="F:cysteine desulfurase activity"/>
    <property type="evidence" value="ECO:0007669"/>
    <property type="project" value="UniProtKB-UniRule"/>
</dbReference>
<sequence length="416" mass="46360">METVESKVKDQLDVFALREQFPVLERRVHDDKPLVYFDNAATAQRPLKVIEAMDDFYRRYNANVHRGVHQLSVEASEQFEGARESVRRLLNADSIREVVFTRGTTEAINLVAQAYLRPRLKEGDEILITHMEHHSNIVPWQMLCEQTGAVLKVAPINRQGELLVDELASMINERTKLIGMVHVSNALGTINPVEDVCRIAKKHDVPVLVDGAQATPHMAVDVQALGCDFYCISAHKMYGPTGIGALWARESILEDMPPWQGGGEMITRVSFEGTTYNDLPHKFEAGTPNISGAIGFGKAVEFLEETGYEGIVWQEERLLEYATEKMQAVDGLEIIGTAKHKGPVVSFTLEGAHPNDIGTIVDHYGVAIRTGHHCAMPVMQFFNVPATARLSFAPYNIRNEIDIFLEALGKARDMLA</sequence>
<dbReference type="GO" id="GO:0006534">
    <property type="term" value="P:cysteine metabolic process"/>
    <property type="evidence" value="ECO:0007669"/>
    <property type="project" value="UniProtKB-UniRule"/>
</dbReference>
<dbReference type="Gene3D" id="3.40.640.10">
    <property type="entry name" value="Type I PLP-dependent aspartate aminotransferase-like (Major domain)"/>
    <property type="match status" value="1"/>
</dbReference>
<dbReference type="InterPro" id="IPR015424">
    <property type="entry name" value="PyrdxlP-dep_Trfase"/>
</dbReference>
<evidence type="ECO:0000313" key="11">
    <source>
        <dbReference type="Proteomes" id="UP000260351"/>
    </source>
</evidence>
<feature type="domain" description="Aminotransferase class V" evidence="9">
    <location>
        <begin position="35"/>
        <end position="404"/>
    </location>
</feature>
<dbReference type="Pfam" id="PF00266">
    <property type="entry name" value="Aminotran_5"/>
    <property type="match status" value="1"/>
</dbReference>
<proteinExistence type="inferred from homology"/>
<dbReference type="PANTHER" id="PTHR43586">
    <property type="entry name" value="CYSTEINE DESULFURASE"/>
    <property type="match status" value="1"/>
</dbReference>
<comment type="function">
    <text evidence="2 8">Catalyzes the removal of elemental sulfur and selenium atoms from L-cysteine, L-cystine, L-selenocysteine, and L-selenocystine to produce L-alanine.</text>
</comment>
<dbReference type="OrthoDB" id="9808002at2"/>
<accession>A0A3E1KA80</accession>
<dbReference type="InterPro" id="IPR016454">
    <property type="entry name" value="Cysteine_dSase"/>
</dbReference>
<evidence type="ECO:0000256" key="8">
    <source>
        <dbReference type="RuleBase" id="RU004506"/>
    </source>
</evidence>
<dbReference type="PANTHER" id="PTHR43586:SF8">
    <property type="entry name" value="CYSTEINE DESULFURASE 1, CHLOROPLASTIC"/>
    <property type="match status" value="1"/>
</dbReference>
<evidence type="ECO:0000259" key="9">
    <source>
        <dbReference type="Pfam" id="PF00266"/>
    </source>
</evidence>
<dbReference type="InterPro" id="IPR020578">
    <property type="entry name" value="Aminotrans_V_PyrdxlP_BS"/>
</dbReference>
<dbReference type="PROSITE" id="PS00595">
    <property type="entry name" value="AA_TRANSFER_CLASS_5"/>
    <property type="match status" value="1"/>
</dbReference>
<dbReference type="InterPro" id="IPR015421">
    <property type="entry name" value="PyrdxlP-dep_Trfase_major"/>
</dbReference>
<dbReference type="Gene3D" id="3.90.1150.10">
    <property type="entry name" value="Aspartate Aminotransferase, domain 1"/>
    <property type="match status" value="1"/>
</dbReference>
<dbReference type="PIRSF" id="PIRSF005572">
    <property type="entry name" value="NifS"/>
    <property type="match status" value="1"/>
</dbReference>
<evidence type="ECO:0000256" key="2">
    <source>
        <dbReference type="ARBA" id="ARBA00002824"/>
    </source>
</evidence>
<dbReference type="RefSeq" id="WP_116650065.1">
    <property type="nucleotide sequence ID" value="NZ_QUZK01000022.1"/>
</dbReference>
<evidence type="ECO:0000256" key="3">
    <source>
        <dbReference type="ARBA" id="ARBA00010447"/>
    </source>
</evidence>
<evidence type="ECO:0000256" key="7">
    <source>
        <dbReference type="RuleBase" id="RU004504"/>
    </source>
</evidence>
<reference evidence="10 11" key="1">
    <citation type="submission" date="2018-08" db="EMBL/GenBank/DDBJ databases">
        <title>Wenzhouxiangella salilacus sp. nov., a novel bacterium isolated from a saline lake in Xinjiang Province, China.</title>
        <authorList>
            <person name="Han S."/>
        </authorList>
    </citation>
    <scope>NUCLEOTIDE SEQUENCE [LARGE SCALE GENOMIC DNA]</scope>
    <source>
        <strain evidence="10 11">XDB06</strain>
    </source>
</reference>
<gene>
    <name evidence="10" type="ORF">DZC52_05210</name>
</gene>
<organism evidence="10 11">
    <name type="scientific">Wenzhouxiangella sediminis</name>
    <dbReference type="NCBI Taxonomy" id="1792836"/>
    <lineage>
        <taxon>Bacteria</taxon>
        <taxon>Pseudomonadati</taxon>
        <taxon>Pseudomonadota</taxon>
        <taxon>Gammaproteobacteria</taxon>
        <taxon>Chromatiales</taxon>
        <taxon>Wenzhouxiangellaceae</taxon>
        <taxon>Wenzhouxiangella</taxon>
    </lineage>
</organism>
<dbReference type="EMBL" id="QUZK01000022">
    <property type="protein sequence ID" value="RFF31217.1"/>
    <property type="molecule type" value="Genomic_DNA"/>
</dbReference>
<dbReference type="SUPFAM" id="SSF53383">
    <property type="entry name" value="PLP-dependent transferases"/>
    <property type="match status" value="1"/>
</dbReference>
<dbReference type="NCBIfam" id="TIGR01979">
    <property type="entry name" value="sufS"/>
    <property type="match status" value="1"/>
</dbReference>
<dbReference type="AlphaFoldDB" id="A0A3E1KA80"/>
<dbReference type="InterPro" id="IPR015422">
    <property type="entry name" value="PyrdxlP-dep_Trfase_small"/>
</dbReference>
<dbReference type="InterPro" id="IPR000192">
    <property type="entry name" value="Aminotrans_V_dom"/>
</dbReference>
<keyword evidence="5 8" id="KW-0663">Pyridoxal phosphate</keyword>
<dbReference type="GO" id="GO:0030170">
    <property type="term" value="F:pyridoxal phosphate binding"/>
    <property type="evidence" value="ECO:0007669"/>
    <property type="project" value="UniProtKB-UniRule"/>
</dbReference>
<dbReference type="Proteomes" id="UP000260351">
    <property type="component" value="Unassembled WGS sequence"/>
</dbReference>
<evidence type="ECO:0000256" key="1">
    <source>
        <dbReference type="ARBA" id="ARBA00001933"/>
    </source>
</evidence>
<evidence type="ECO:0000256" key="4">
    <source>
        <dbReference type="ARBA" id="ARBA00022679"/>
    </source>
</evidence>